<reference evidence="2 3" key="1">
    <citation type="submission" date="2019-03" db="EMBL/GenBank/DDBJ databases">
        <title>Sequencing the genomes of 1000 actinobacteria strains.</title>
        <authorList>
            <person name="Klenk H.-P."/>
        </authorList>
    </citation>
    <scope>NUCLEOTIDE SEQUENCE [LARGE SCALE GENOMIC DNA]</scope>
    <source>
        <strain evidence="2 3">DSM 18936</strain>
    </source>
</reference>
<keyword evidence="3" id="KW-1185">Reference proteome</keyword>
<evidence type="ECO:0000256" key="1">
    <source>
        <dbReference type="SAM" id="MobiDB-lite"/>
    </source>
</evidence>
<dbReference type="AlphaFoldDB" id="A0A4R7I6S9"/>
<organism evidence="2 3">
    <name type="scientific">Ilumatobacter fluminis</name>
    <dbReference type="NCBI Taxonomy" id="467091"/>
    <lineage>
        <taxon>Bacteria</taxon>
        <taxon>Bacillati</taxon>
        <taxon>Actinomycetota</taxon>
        <taxon>Acidimicrobiia</taxon>
        <taxon>Acidimicrobiales</taxon>
        <taxon>Ilumatobacteraceae</taxon>
        <taxon>Ilumatobacter</taxon>
    </lineage>
</organism>
<comment type="caution">
    <text evidence="2">The sequence shown here is derived from an EMBL/GenBank/DDBJ whole genome shotgun (WGS) entry which is preliminary data.</text>
</comment>
<evidence type="ECO:0008006" key="4">
    <source>
        <dbReference type="Google" id="ProtNLM"/>
    </source>
</evidence>
<protein>
    <recommendedName>
        <fullName evidence="4">Cellulose binding domain-containing protein</fullName>
    </recommendedName>
</protein>
<dbReference type="Proteomes" id="UP000294558">
    <property type="component" value="Unassembled WGS sequence"/>
</dbReference>
<evidence type="ECO:0000313" key="2">
    <source>
        <dbReference type="EMBL" id="TDT18576.1"/>
    </source>
</evidence>
<name>A0A4R7I6S9_9ACTN</name>
<dbReference type="EMBL" id="SOAU01000001">
    <property type="protein sequence ID" value="TDT18576.1"/>
    <property type="molecule type" value="Genomic_DNA"/>
</dbReference>
<feature type="region of interest" description="Disordered" evidence="1">
    <location>
        <begin position="1"/>
        <end position="24"/>
    </location>
</feature>
<accession>A0A4R7I6S9</accession>
<sequence>MPDCEFEITQDQGNGQKGEGNLSVSNTGSSFTGWTVEISQANPSDLWRFYNWASGVTVVGSTSPTIEVTGSDTIGATVNYSVKLDQADQGAISAGDTLSCAVLSIGP</sequence>
<proteinExistence type="predicted"/>
<gene>
    <name evidence="2" type="ORF">BDK89_4200</name>
</gene>
<evidence type="ECO:0000313" key="3">
    <source>
        <dbReference type="Proteomes" id="UP000294558"/>
    </source>
</evidence>